<sequence>MSRQTSSKQNPSRAHERRRSPLQEEPLDFNPKQQLARALKGRPVVEGFSFDPPGTYIMDDAIVQIRRHGEGWHIESVIADIPSMVPPDSQLRRKAAVRMEETHVRGKGIARIFPVDFLEQFVSLQQGVTRAAITFSMYLDDKFSLQSYKIRRAGFYNKANFSDGALQASAAFPEKHLQEWKAASRSLYLKRAKTLAGEYDAALSADVPELFSPRHKDFKDMQEGELLVHEVTRLTNRVAADFLRACKLEVPFREQKSAIEATLVTPYYAFDQACNKMCADMVNHLEGQRFPYVHLTSPLRHYRDFLALDVLGKALDGGKVDTATADDIYSLSKVFNKHSCARQARLLHELWRKDWGAQLSEQEGWTPFMNVSPGRRDISPAARLKTLCGERGWRTPMVAERELMVQGTSFYFIGLNMDFPTGQGRQMHAWAYAHTPVAALEYASHRLLKQIEAALPRIAAANDHNKKLSTT</sequence>
<dbReference type="GO" id="GO:0006402">
    <property type="term" value="P:mRNA catabolic process"/>
    <property type="evidence" value="ECO:0007669"/>
    <property type="project" value="TreeGrafter"/>
</dbReference>
<gene>
    <name evidence="3" type="ORF">HYS17_06015</name>
</gene>
<evidence type="ECO:0000259" key="2">
    <source>
        <dbReference type="SMART" id="SM00955"/>
    </source>
</evidence>
<evidence type="ECO:0000313" key="4">
    <source>
        <dbReference type="Proteomes" id="UP000595362"/>
    </source>
</evidence>
<proteinExistence type="predicted"/>
<dbReference type="SUPFAM" id="SSF50249">
    <property type="entry name" value="Nucleic acid-binding proteins"/>
    <property type="match status" value="1"/>
</dbReference>
<dbReference type="EMBL" id="CP066681">
    <property type="protein sequence ID" value="QQG37314.1"/>
    <property type="molecule type" value="Genomic_DNA"/>
</dbReference>
<dbReference type="GO" id="GO:0003723">
    <property type="term" value="F:RNA binding"/>
    <property type="evidence" value="ECO:0007669"/>
    <property type="project" value="InterPro"/>
</dbReference>
<dbReference type="InterPro" id="IPR012340">
    <property type="entry name" value="NA-bd_OB-fold"/>
</dbReference>
<feature type="compositionally biased region" description="Polar residues" evidence="1">
    <location>
        <begin position="1"/>
        <end position="12"/>
    </location>
</feature>
<dbReference type="SMART" id="SM00955">
    <property type="entry name" value="RNB"/>
    <property type="match status" value="1"/>
</dbReference>
<dbReference type="InterPro" id="IPR050180">
    <property type="entry name" value="RNR_Ribonuclease"/>
</dbReference>
<dbReference type="GO" id="GO:0004540">
    <property type="term" value="F:RNA nuclease activity"/>
    <property type="evidence" value="ECO:0007669"/>
    <property type="project" value="InterPro"/>
</dbReference>
<accession>A0A7T5R4L5</accession>
<evidence type="ECO:0000313" key="3">
    <source>
        <dbReference type="EMBL" id="QQG37314.1"/>
    </source>
</evidence>
<dbReference type="Proteomes" id="UP000595362">
    <property type="component" value="Chromosome"/>
</dbReference>
<reference evidence="3 4" key="1">
    <citation type="submission" date="2020-07" db="EMBL/GenBank/DDBJ databases">
        <title>Huge and variable diversity of episymbiotic CPR bacteria and DPANN archaea in groundwater ecosystems.</title>
        <authorList>
            <person name="He C.Y."/>
            <person name="Keren R."/>
            <person name="Whittaker M."/>
            <person name="Farag I.F."/>
            <person name="Doudna J."/>
            <person name="Cate J.H.D."/>
            <person name="Banfield J.F."/>
        </authorList>
    </citation>
    <scope>NUCLEOTIDE SEQUENCE [LARGE SCALE GENOMIC DNA]</scope>
    <source>
        <strain evidence="3">NC_groundwater_70_Ag_B-0.1um_54_66</strain>
    </source>
</reference>
<feature type="domain" description="RNB" evidence="2">
    <location>
        <begin position="36"/>
        <end position="317"/>
    </location>
</feature>
<organism evidence="3 4">
    <name type="scientific">Micavibrio aeruginosavorus</name>
    <dbReference type="NCBI Taxonomy" id="349221"/>
    <lineage>
        <taxon>Bacteria</taxon>
        <taxon>Pseudomonadati</taxon>
        <taxon>Bdellovibrionota</taxon>
        <taxon>Bdellovibrionia</taxon>
        <taxon>Bdellovibrionales</taxon>
        <taxon>Pseudobdellovibrionaceae</taxon>
        <taxon>Micavibrio</taxon>
    </lineage>
</organism>
<feature type="region of interest" description="Disordered" evidence="1">
    <location>
        <begin position="1"/>
        <end position="30"/>
    </location>
</feature>
<dbReference type="Pfam" id="PF00773">
    <property type="entry name" value="RNB"/>
    <property type="match status" value="1"/>
</dbReference>
<dbReference type="AlphaFoldDB" id="A0A7T5R4L5"/>
<dbReference type="PANTHER" id="PTHR23355">
    <property type="entry name" value="RIBONUCLEASE"/>
    <property type="match status" value="1"/>
</dbReference>
<name>A0A7T5R4L5_9BACT</name>
<protein>
    <submittedName>
        <fullName evidence="3">RNB domain-containing ribonuclease</fullName>
    </submittedName>
</protein>
<dbReference type="PANTHER" id="PTHR23355:SF9">
    <property type="entry name" value="DIS3-LIKE EXONUCLEASE 2"/>
    <property type="match status" value="1"/>
</dbReference>
<evidence type="ECO:0000256" key="1">
    <source>
        <dbReference type="SAM" id="MobiDB-lite"/>
    </source>
</evidence>
<dbReference type="InterPro" id="IPR001900">
    <property type="entry name" value="RNase_II/R"/>
</dbReference>